<dbReference type="Proteomes" id="UP000008130">
    <property type="component" value="Chromosome"/>
</dbReference>
<dbReference type="Pfam" id="PF03544">
    <property type="entry name" value="TonB_C"/>
    <property type="match status" value="1"/>
</dbReference>
<evidence type="ECO:0000256" key="8">
    <source>
        <dbReference type="ARBA" id="ARBA00022989"/>
    </source>
</evidence>
<sequence length="352" mass="36284">MTPRPWHWGIAIGASLAIHMAAAALSLSGRDEVQIAGGSLTPAATLGEAFLSTLTAGAATDTPPQEAVEPEVTDAVEAVDPIETLRPVETPPLQAAPVHAAPVEPVAPAQPAPVQPSDLVLSEAGQMPVAARADAGKVEAVEAARPEQVAVAEPVPTAVRPVEATLVPAQVSAQVSAAEAVPVPTARPERPRQTVAAKAPERPVESRPEKPARPTRKAETAAHERKPSRPAPGAGGQAQQTVQQGGATARGASNAEGNAEISNYPGKVAGKLRRALRYPASAKRKRITGEALVGFVVTRSGAAQQVRIVRSSGSAELDEAALQTVHRAAPFPPIPAGSNRDSWPFTVPLAFR</sequence>
<dbReference type="Gene3D" id="3.30.1150.10">
    <property type="match status" value="1"/>
</dbReference>
<keyword evidence="5" id="KW-0997">Cell inner membrane</keyword>
<dbReference type="STRING" id="991905.SL003B_2261"/>
<name>F2IZW0_POLGS</name>
<dbReference type="HOGENOM" id="CLU_069773_0_0_5"/>
<comment type="subcellular location">
    <subcellularLocation>
        <location evidence="1">Cell inner membrane</location>
        <topology evidence="1">Single-pass membrane protein</topology>
        <orientation evidence="1">Periplasmic side</orientation>
    </subcellularLocation>
</comment>
<feature type="domain" description="TonB C-terminal" evidence="11">
    <location>
        <begin position="263"/>
        <end position="352"/>
    </location>
</feature>
<evidence type="ECO:0000256" key="5">
    <source>
        <dbReference type="ARBA" id="ARBA00022519"/>
    </source>
</evidence>
<dbReference type="SUPFAM" id="SSF74653">
    <property type="entry name" value="TolA/TonB C-terminal domain"/>
    <property type="match status" value="1"/>
</dbReference>
<keyword evidence="8" id="KW-1133">Transmembrane helix</keyword>
<dbReference type="eggNOG" id="COG0810">
    <property type="taxonomic scope" value="Bacteria"/>
</dbReference>
<feature type="compositionally biased region" description="Low complexity" evidence="10">
    <location>
        <begin position="237"/>
        <end position="252"/>
    </location>
</feature>
<dbReference type="NCBIfam" id="TIGR01352">
    <property type="entry name" value="tonB_Cterm"/>
    <property type="match status" value="1"/>
</dbReference>
<keyword evidence="3" id="KW-0813">Transport</keyword>
<comment type="similarity">
    <text evidence="2">Belongs to the TonB family.</text>
</comment>
<evidence type="ECO:0000313" key="12">
    <source>
        <dbReference type="EMBL" id="ADZ70686.1"/>
    </source>
</evidence>
<accession>F2IZW0</accession>
<dbReference type="EMBL" id="CP002568">
    <property type="protein sequence ID" value="ADZ70686.1"/>
    <property type="molecule type" value="Genomic_DNA"/>
</dbReference>
<dbReference type="GO" id="GO:0031992">
    <property type="term" value="F:energy transducer activity"/>
    <property type="evidence" value="ECO:0007669"/>
    <property type="project" value="TreeGrafter"/>
</dbReference>
<proteinExistence type="inferred from homology"/>
<evidence type="ECO:0000256" key="2">
    <source>
        <dbReference type="ARBA" id="ARBA00006555"/>
    </source>
</evidence>
<keyword evidence="9" id="KW-0472">Membrane</keyword>
<dbReference type="GO" id="GO:0098797">
    <property type="term" value="C:plasma membrane protein complex"/>
    <property type="evidence" value="ECO:0007669"/>
    <property type="project" value="TreeGrafter"/>
</dbReference>
<keyword evidence="6" id="KW-0812">Transmembrane</keyword>
<protein>
    <submittedName>
        <fullName evidence="12">TonB family protein</fullName>
    </submittedName>
</protein>
<evidence type="ECO:0000256" key="10">
    <source>
        <dbReference type="SAM" id="MobiDB-lite"/>
    </source>
</evidence>
<evidence type="ECO:0000256" key="1">
    <source>
        <dbReference type="ARBA" id="ARBA00004383"/>
    </source>
</evidence>
<reference evidence="12 13" key="1">
    <citation type="journal article" date="2011" name="J. Bacteriol.">
        <title>Complete genome sequence of Polymorphum gilvum SL003B-26A1T, a crude oil-degrading bacterium from oil-polluted saline soil.</title>
        <authorList>
            <person name="Li S.G."/>
            <person name="Tang Y.Q."/>
            <person name="Nie Y."/>
            <person name="Cai M."/>
            <person name="Wu X.L."/>
        </authorList>
    </citation>
    <scope>NUCLEOTIDE SEQUENCE [LARGE SCALE GENOMIC DNA]</scope>
    <source>
        <strain evidence="13">LMG 25793 / CGMCC 1.9160 / SL003B-26A1</strain>
    </source>
</reference>
<dbReference type="InterPro" id="IPR037682">
    <property type="entry name" value="TonB_C"/>
</dbReference>
<dbReference type="PATRIC" id="fig|991905.3.peg.2316"/>
<evidence type="ECO:0000259" key="11">
    <source>
        <dbReference type="PROSITE" id="PS52015"/>
    </source>
</evidence>
<dbReference type="KEGG" id="pgv:SL003B_2261"/>
<evidence type="ECO:0000313" key="13">
    <source>
        <dbReference type="Proteomes" id="UP000008130"/>
    </source>
</evidence>
<evidence type="ECO:0000256" key="3">
    <source>
        <dbReference type="ARBA" id="ARBA00022448"/>
    </source>
</evidence>
<keyword evidence="4" id="KW-1003">Cell membrane</keyword>
<gene>
    <name evidence="12" type="ordered locus">SL003B_2261</name>
</gene>
<keyword evidence="13" id="KW-1185">Reference proteome</keyword>
<dbReference type="AlphaFoldDB" id="F2IZW0"/>
<dbReference type="GO" id="GO:0015031">
    <property type="term" value="P:protein transport"/>
    <property type="evidence" value="ECO:0007669"/>
    <property type="project" value="UniProtKB-KW"/>
</dbReference>
<feature type="region of interest" description="Disordered" evidence="10">
    <location>
        <begin position="173"/>
        <end position="263"/>
    </location>
</feature>
<feature type="compositionally biased region" description="Basic and acidic residues" evidence="10">
    <location>
        <begin position="199"/>
        <end position="227"/>
    </location>
</feature>
<dbReference type="GO" id="GO:0055085">
    <property type="term" value="P:transmembrane transport"/>
    <property type="evidence" value="ECO:0007669"/>
    <property type="project" value="InterPro"/>
</dbReference>
<evidence type="ECO:0000256" key="7">
    <source>
        <dbReference type="ARBA" id="ARBA00022927"/>
    </source>
</evidence>
<evidence type="ECO:0000256" key="4">
    <source>
        <dbReference type="ARBA" id="ARBA00022475"/>
    </source>
</evidence>
<dbReference type="PANTHER" id="PTHR33446">
    <property type="entry name" value="PROTEIN TONB-RELATED"/>
    <property type="match status" value="1"/>
</dbReference>
<dbReference type="InterPro" id="IPR006260">
    <property type="entry name" value="TonB/TolA_C"/>
</dbReference>
<evidence type="ECO:0000256" key="9">
    <source>
        <dbReference type="ARBA" id="ARBA00023136"/>
    </source>
</evidence>
<dbReference type="InterPro" id="IPR051045">
    <property type="entry name" value="TonB-dependent_transducer"/>
</dbReference>
<dbReference type="PANTHER" id="PTHR33446:SF2">
    <property type="entry name" value="PROTEIN TONB"/>
    <property type="match status" value="1"/>
</dbReference>
<dbReference type="OrthoDB" id="8448705at2"/>
<dbReference type="PROSITE" id="PS52015">
    <property type="entry name" value="TONB_CTD"/>
    <property type="match status" value="1"/>
</dbReference>
<evidence type="ECO:0000256" key="6">
    <source>
        <dbReference type="ARBA" id="ARBA00022692"/>
    </source>
</evidence>
<organism evidence="12 13">
    <name type="scientific">Polymorphum gilvum (strain LMG 25793 / CGMCC 1.9160 / SL003B-26A1)</name>
    <dbReference type="NCBI Taxonomy" id="991905"/>
    <lineage>
        <taxon>Bacteria</taxon>
        <taxon>Pseudomonadati</taxon>
        <taxon>Pseudomonadota</taxon>
        <taxon>Alphaproteobacteria</taxon>
        <taxon>Rhodobacterales</taxon>
        <taxon>Paracoccaceae</taxon>
        <taxon>Polymorphum</taxon>
    </lineage>
</organism>
<keyword evidence="7" id="KW-0653">Protein transport</keyword>
<dbReference type="RefSeq" id="WP_013653004.1">
    <property type="nucleotide sequence ID" value="NC_015259.1"/>
</dbReference>
<feature type="compositionally biased region" description="Low complexity" evidence="10">
    <location>
        <begin position="173"/>
        <end position="184"/>
    </location>
</feature>